<keyword evidence="2" id="KW-0812">Transmembrane</keyword>
<accession>A0A0N4X5J4</accession>
<evidence type="ECO:0000256" key="1">
    <source>
        <dbReference type="ARBA" id="ARBA00023002"/>
    </source>
</evidence>
<sequence length="366" mass="41838">WAISSSRFTKFSNYSFNVVARIHSERSVQEGRCCCIFFITGAWIEVVVMIQVYILAAYYALKELLYEAANQGIKKRLENEIRKSRAIRSARTKRVFITGADGTIGREVVKKFLRYDYTVHALVGDRQKAKVMFESLNGSQLPLTFYEVDFADPHEVTKFARGFLNRCGEIHVMVFCAGTMLDDKEFIGDVERHMCVNVVSQALLLDLLSPLLVPDARILFLSSSTAKVSHYTSSILQGDLLTYHVGPYQAYCLSKLVLSVYVEELARHRPHCIATMHPGVIPGTLYRHTNMFVRLVTYFILPFLLRRSTFSALLVVHTCLRDDLVSGSYYEDEVAKRLGDKLTEKDKQSIFKAVQKQVQEWSRLED</sequence>
<dbReference type="Pfam" id="PF00106">
    <property type="entry name" value="adh_short"/>
    <property type="match status" value="1"/>
</dbReference>
<gene>
    <name evidence="3" type="ORF">HPLM_LOCUS19628</name>
</gene>
<dbReference type="Gene3D" id="3.40.50.720">
    <property type="entry name" value="NAD(P)-binding Rossmann-like Domain"/>
    <property type="match status" value="1"/>
</dbReference>
<protein>
    <submittedName>
        <fullName evidence="5">Dehydrogenase with different specificities related to short-chain alcohol dehydrogenase</fullName>
    </submittedName>
</protein>
<reference evidence="5" key="1">
    <citation type="submission" date="2017-02" db="UniProtKB">
        <authorList>
            <consortium name="WormBaseParasite"/>
        </authorList>
    </citation>
    <scope>IDENTIFICATION</scope>
</reference>
<evidence type="ECO:0000313" key="5">
    <source>
        <dbReference type="WBParaSite" id="HPLM_0001963601-mRNA-1"/>
    </source>
</evidence>
<dbReference type="PANTHER" id="PTHR43157">
    <property type="entry name" value="PHOSPHATIDYLINOSITOL-GLYCAN BIOSYNTHESIS CLASS F PROTEIN-RELATED"/>
    <property type="match status" value="1"/>
</dbReference>
<proteinExistence type="predicted"/>
<keyword evidence="1" id="KW-0560">Oxidoreductase</keyword>
<dbReference type="STRING" id="6290.A0A0N4X5J4"/>
<feature type="transmembrane region" description="Helical" evidence="2">
    <location>
        <begin position="36"/>
        <end position="61"/>
    </location>
</feature>
<keyword evidence="2" id="KW-0472">Membrane</keyword>
<dbReference type="OrthoDB" id="191139at2759"/>
<evidence type="ECO:0000313" key="3">
    <source>
        <dbReference type="EMBL" id="VDO78346.1"/>
    </source>
</evidence>
<dbReference type="PANTHER" id="PTHR43157:SF31">
    <property type="entry name" value="PHOSPHATIDYLINOSITOL-GLYCAN BIOSYNTHESIS CLASS F PROTEIN"/>
    <property type="match status" value="1"/>
</dbReference>
<dbReference type="InterPro" id="IPR036291">
    <property type="entry name" value="NAD(P)-bd_dom_sf"/>
</dbReference>
<dbReference type="WBParaSite" id="HPLM_0001963601-mRNA-1">
    <property type="protein sequence ID" value="HPLM_0001963601-mRNA-1"/>
    <property type="gene ID" value="HPLM_0001963601"/>
</dbReference>
<name>A0A0N4X5J4_HAEPC</name>
<dbReference type="GO" id="GO:0016491">
    <property type="term" value="F:oxidoreductase activity"/>
    <property type="evidence" value="ECO:0007669"/>
    <property type="project" value="UniProtKB-KW"/>
</dbReference>
<dbReference type="InterPro" id="IPR002347">
    <property type="entry name" value="SDR_fam"/>
</dbReference>
<evidence type="ECO:0000256" key="2">
    <source>
        <dbReference type="SAM" id="Phobius"/>
    </source>
</evidence>
<reference evidence="3 4" key="2">
    <citation type="submission" date="2018-11" db="EMBL/GenBank/DDBJ databases">
        <authorList>
            <consortium name="Pathogen Informatics"/>
        </authorList>
    </citation>
    <scope>NUCLEOTIDE SEQUENCE [LARGE SCALE GENOMIC DNA]</scope>
    <source>
        <strain evidence="3 4">MHpl1</strain>
    </source>
</reference>
<dbReference type="SUPFAM" id="SSF51735">
    <property type="entry name" value="NAD(P)-binding Rossmann-fold domains"/>
    <property type="match status" value="1"/>
</dbReference>
<keyword evidence="2" id="KW-1133">Transmembrane helix</keyword>
<evidence type="ECO:0000313" key="4">
    <source>
        <dbReference type="Proteomes" id="UP000268014"/>
    </source>
</evidence>
<dbReference type="Proteomes" id="UP000268014">
    <property type="component" value="Unassembled WGS sequence"/>
</dbReference>
<keyword evidence="4" id="KW-1185">Reference proteome</keyword>
<dbReference type="AlphaFoldDB" id="A0A0N4X5J4"/>
<dbReference type="OMA" id="FETHYAV"/>
<dbReference type="EMBL" id="UZAF01021462">
    <property type="protein sequence ID" value="VDO78346.1"/>
    <property type="molecule type" value="Genomic_DNA"/>
</dbReference>
<organism evidence="5">
    <name type="scientific">Haemonchus placei</name>
    <name type="common">Barber's pole worm</name>
    <dbReference type="NCBI Taxonomy" id="6290"/>
    <lineage>
        <taxon>Eukaryota</taxon>
        <taxon>Metazoa</taxon>
        <taxon>Ecdysozoa</taxon>
        <taxon>Nematoda</taxon>
        <taxon>Chromadorea</taxon>
        <taxon>Rhabditida</taxon>
        <taxon>Rhabditina</taxon>
        <taxon>Rhabditomorpha</taxon>
        <taxon>Strongyloidea</taxon>
        <taxon>Trichostrongylidae</taxon>
        <taxon>Haemonchus</taxon>
    </lineage>
</organism>